<dbReference type="AlphaFoldDB" id="A0A7J6QQP5"/>
<reference evidence="2 3" key="1">
    <citation type="submission" date="2020-04" db="EMBL/GenBank/DDBJ databases">
        <title>Perkinsus olseni comparative genomics.</title>
        <authorList>
            <person name="Bogema D.R."/>
        </authorList>
    </citation>
    <scope>NUCLEOTIDE SEQUENCE [LARGE SCALE GENOMIC DNA]</scope>
    <source>
        <strain evidence="2">ATCC PRA-205</strain>
    </source>
</reference>
<name>A0A7J6QQP5_PEROL</name>
<sequence>GIAVTMLLPVCCSLLWAVAVTQSTTTAPTTTTTTLPPSEQYFTSDPFATCAFHDTDGLGPVRFTFTTSDYADYEDDSVAAAMQIRIVLDFASFVEASDCANVIDATEGFPGLSTCYFSTREMKIQLQKRLKRATRYSFTVLMMMPSVELPDSGGNFNSYSLMIEYYQLRYVEQTRSPLALTRIVKLNADTYGASNTNGWVTEFTLRSQESYQAGVIQLMTFALKTVGTMDSAYSIDIIAHPTDKWRLGNPGAACQGYTTKRFISGSSCILRAYPGSDGTQANGFRLVIDSPPAQDHSSEFQVRLPNPTEPVNMVWVAMSLRDSNQDIDRYPHTVLLDRPVHVVGEPIGEILAWQFQATSSQQWVTLQFFPGNTIQPLRPVRGSTVT</sequence>
<dbReference type="Proteomes" id="UP000574390">
    <property type="component" value="Unassembled WGS sequence"/>
</dbReference>
<organism evidence="2 3">
    <name type="scientific">Perkinsus olseni</name>
    <name type="common">Perkinsus atlanticus</name>
    <dbReference type="NCBI Taxonomy" id="32597"/>
    <lineage>
        <taxon>Eukaryota</taxon>
        <taxon>Sar</taxon>
        <taxon>Alveolata</taxon>
        <taxon>Perkinsozoa</taxon>
        <taxon>Perkinsea</taxon>
        <taxon>Perkinsida</taxon>
        <taxon>Perkinsidae</taxon>
        <taxon>Perkinsus</taxon>
    </lineage>
</organism>
<proteinExistence type="predicted"/>
<evidence type="ECO:0000313" key="2">
    <source>
        <dbReference type="EMBL" id="KAF4709860.1"/>
    </source>
</evidence>
<feature type="signal peptide" evidence="1">
    <location>
        <begin position="1"/>
        <end position="23"/>
    </location>
</feature>
<dbReference type="EMBL" id="JABANM010028340">
    <property type="protein sequence ID" value="KAF4709860.1"/>
    <property type="molecule type" value="Genomic_DNA"/>
</dbReference>
<feature type="non-terminal residue" evidence="2">
    <location>
        <position position="1"/>
    </location>
</feature>
<comment type="caution">
    <text evidence="2">The sequence shown here is derived from an EMBL/GenBank/DDBJ whole genome shotgun (WGS) entry which is preliminary data.</text>
</comment>
<gene>
    <name evidence="2" type="ORF">FOZ62_030314</name>
</gene>
<feature type="non-terminal residue" evidence="2">
    <location>
        <position position="386"/>
    </location>
</feature>
<accession>A0A7J6QQP5</accession>
<evidence type="ECO:0000256" key="1">
    <source>
        <dbReference type="SAM" id="SignalP"/>
    </source>
</evidence>
<protein>
    <recommendedName>
        <fullName evidence="4">Protein arginine methyltransferase 10</fullName>
    </recommendedName>
</protein>
<evidence type="ECO:0000313" key="3">
    <source>
        <dbReference type="Proteomes" id="UP000574390"/>
    </source>
</evidence>
<feature type="chain" id="PRO_5029533499" description="Protein arginine methyltransferase 10" evidence="1">
    <location>
        <begin position="24"/>
        <end position="386"/>
    </location>
</feature>
<evidence type="ECO:0008006" key="4">
    <source>
        <dbReference type="Google" id="ProtNLM"/>
    </source>
</evidence>
<keyword evidence="1" id="KW-0732">Signal</keyword>